<dbReference type="AlphaFoldDB" id="A0A2P2L4W5"/>
<sequence>MVDVFVLLGALELLWLEQGIVGIVYSLSW</sequence>
<name>A0A2P2L4W5_RHIMU</name>
<dbReference type="EMBL" id="GGEC01032528">
    <property type="protein sequence ID" value="MBX13012.1"/>
    <property type="molecule type" value="Transcribed_RNA"/>
</dbReference>
<accession>A0A2P2L4W5</accession>
<proteinExistence type="predicted"/>
<evidence type="ECO:0000313" key="1">
    <source>
        <dbReference type="EMBL" id="MBX13012.1"/>
    </source>
</evidence>
<protein>
    <submittedName>
        <fullName evidence="1">Uncharacterized protein</fullName>
    </submittedName>
</protein>
<reference evidence="1" key="1">
    <citation type="submission" date="2018-02" db="EMBL/GenBank/DDBJ databases">
        <title>Rhizophora mucronata_Transcriptome.</title>
        <authorList>
            <person name="Meera S.P."/>
            <person name="Sreeshan A."/>
            <person name="Augustine A."/>
        </authorList>
    </citation>
    <scope>NUCLEOTIDE SEQUENCE</scope>
    <source>
        <tissue evidence="1">Leaf</tissue>
    </source>
</reference>
<organism evidence="1">
    <name type="scientific">Rhizophora mucronata</name>
    <name type="common">Asiatic mangrove</name>
    <dbReference type="NCBI Taxonomy" id="61149"/>
    <lineage>
        <taxon>Eukaryota</taxon>
        <taxon>Viridiplantae</taxon>
        <taxon>Streptophyta</taxon>
        <taxon>Embryophyta</taxon>
        <taxon>Tracheophyta</taxon>
        <taxon>Spermatophyta</taxon>
        <taxon>Magnoliopsida</taxon>
        <taxon>eudicotyledons</taxon>
        <taxon>Gunneridae</taxon>
        <taxon>Pentapetalae</taxon>
        <taxon>rosids</taxon>
        <taxon>fabids</taxon>
        <taxon>Malpighiales</taxon>
        <taxon>Rhizophoraceae</taxon>
        <taxon>Rhizophora</taxon>
    </lineage>
</organism>